<evidence type="ECO:0000313" key="2">
    <source>
        <dbReference type="EMBL" id="TPP55954.1"/>
    </source>
</evidence>
<proteinExistence type="predicted"/>
<dbReference type="EMBL" id="SUNJ01015178">
    <property type="protein sequence ID" value="TPP55954.1"/>
    <property type="molecule type" value="Genomic_DNA"/>
</dbReference>
<comment type="caution">
    <text evidence="2">The sequence shown here is derived from an EMBL/GenBank/DDBJ whole genome shotgun (WGS) entry which is preliminary data.</text>
</comment>
<keyword evidence="3" id="KW-1185">Reference proteome</keyword>
<organism evidence="2 3">
    <name type="scientific">Fasciola gigantica</name>
    <name type="common">Giant liver fluke</name>
    <dbReference type="NCBI Taxonomy" id="46835"/>
    <lineage>
        <taxon>Eukaryota</taxon>
        <taxon>Metazoa</taxon>
        <taxon>Spiralia</taxon>
        <taxon>Lophotrochozoa</taxon>
        <taxon>Platyhelminthes</taxon>
        <taxon>Trematoda</taxon>
        <taxon>Digenea</taxon>
        <taxon>Plagiorchiida</taxon>
        <taxon>Echinostomata</taxon>
        <taxon>Echinostomatoidea</taxon>
        <taxon>Fasciolidae</taxon>
        <taxon>Fasciola</taxon>
    </lineage>
</organism>
<name>A0A504Y4K9_FASGI</name>
<evidence type="ECO:0000313" key="3">
    <source>
        <dbReference type="Proteomes" id="UP000316759"/>
    </source>
</evidence>
<reference evidence="2 3" key="1">
    <citation type="submission" date="2019-04" db="EMBL/GenBank/DDBJ databases">
        <title>Annotation for the trematode Fasciola gigantica.</title>
        <authorList>
            <person name="Choi Y.-J."/>
        </authorList>
    </citation>
    <scope>NUCLEOTIDE SEQUENCE [LARGE SCALE GENOMIC DNA]</scope>
    <source>
        <strain evidence="2">Uganda_cow_1</strain>
    </source>
</reference>
<evidence type="ECO:0000256" key="1">
    <source>
        <dbReference type="SAM" id="MobiDB-lite"/>
    </source>
</evidence>
<feature type="region of interest" description="Disordered" evidence="1">
    <location>
        <begin position="30"/>
        <end position="56"/>
    </location>
</feature>
<protein>
    <submittedName>
        <fullName evidence="2">Uncharacterized protein</fullName>
    </submittedName>
</protein>
<sequence length="82" mass="9636">MLFFCPAQMVCKFAVYCFVPRPILINRRRRTKASPYDHPAERPEIAQNRSERENPPRVFPNDFCPSRLILLSKIFCVSPCIH</sequence>
<dbReference type="Proteomes" id="UP000316759">
    <property type="component" value="Unassembled WGS sequence"/>
</dbReference>
<gene>
    <name evidence="2" type="ORF">FGIG_00694</name>
</gene>
<accession>A0A504Y4K9</accession>
<dbReference type="AlphaFoldDB" id="A0A504Y4K9"/>
<feature type="compositionally biased region" description="Basic and acidic residues" evidence="1">
    <location>
        <begin position="38"/>
        <end position="55"/>
    </location>
</feature>